<protein>
    <submittedName>
        <fullName evidence="2">Uncharacterized protein</fullName>
    </submittedName>
</protein>
<feature type="region of interest" description="Disordered" evidence="1">
    <location>
        <begin position="128"/>
        <end position="169"/>
    </location>
</feature>
<dbReference type="Proteomes" id="UP000800094">
    <property type="component" value="Unassembled WGS sequence"/>
</dbReference>
<dbReference type="GeneID" id="54573448"/>
<evidence type="ECO:0000313" key="2">
    <source>
        <dbReference type="EMBL" id="KAF2242385.1"/>
    </source>
</evidence>
<feature type="compositionally biased region" description="Pro residues" evidence="1">
    <location>
        <begin position="154"/>
        <end position="163"/>
    </location>
</feature>
<evidence type="ECO:0000313" key="3">
    <source>
        <dbReference type="Proteomes" id="UP000800094"/>
    </source>
</evidence>
<feature type="region of interest" description="Disordered" evidence="1">
    <location>
        <begin position="65"/>
        <end position="95"/>
    </location>
</feature>
<organism evidence="2 3">
    <name type="scientific">Trematosphaeria pertusa</name>
    <dbReference type="NCBI Taxonomy" id="390896"/>
    <lineage>
        <taxon>Eukaryota</taxon>
        <taxon>Fungi</taxon>
        <taxon>Dikarya</taxon>
        <taxon>Ascomycota</taxon>
        <taxon>Pezizomycotina</taxon>
        <taxon>Dothideomycetes</taxon>
        <taxon>Pleosporomycetidae</taxon>
        <taxon>Pleosporales</taxon>
        <taxon>Massarineae</taxon>
        <taxon>Trematosphaeriaceae</taxon>
        <taxon>Trematosphaeria</taxon>
    </lineage>
</organism>
<keyword evidence="3" id="KW-1185">Reference proteome</keyword>
<reference evidence="2" key="1">
    <citation type="journal article" date="2020" name="Stud. Mycol.">
        <title>101 Dothideomycetes genomes: a test case for predicting lifestyles and emergence of pathogens.</title>
        <authorList>
            <person name="Haridas S."/>
            <person name="Albert R."/>
            <person name="Binder M."/>
            <person name="Bloem J."/>
            <person name="Labutti K."/>
            <person name="Salamov A."/>
            <person name="Andreopoulos B."/>
            <person name="Baker S."/>
            <person name="Barry K."/>
            <person name="Bills G."/>
            <person name="Bluhm B."/>
            <person name="Cannon C."/>
            <person name="Castanera R."/>
            <person name="Culley D."/>
            <person name="Daum C."/>
            <person name="Ezra D."/>
            <person name="Gonzalez J."/>
            <person name="Henrissat B."/>
            <person name="Kuo A."/>
            <person name="Liang C."/>
            <person name="Lipzen A."/>
            <person name="Lutzoni F."/>
            <person name="Magnuson J."/>
            <person name="Mondo S."/>
            <person name="Nolan M."/>
            <person name="Ohm R."/>
            <person name="Pangilinan J."/>
            <person name="Park H.-J."/>
            <person name="Ramirez L."/>
            <person name="Alfaro M."/>
            <person name="Sun H."/>
            <person name="Tritt A."/>
            <person name="Yoshinaga Y."/>
            <person name="Zwiers L.-H."/>
            <person name="Turgeon B."/>
            <person name="Goodwin S."/>
            <person name="Spatafora J."/>
            <person name="Crous P."/>
            <person name="Grigoriev I."/>
        </authorList>
    </citation>
    <scope>NUCLEOTIDE SEQUENCE</scope>
    <source>
        <strain evidence="2">CBS 122368</strain>
    </source>
</reference>
<dbReference type="AlphaFoldDB" id="A0A6A6HW26"/>
<feature type="compositionally biased region" description="Low complexity" evidence="1">
    <location>
        <begin position="138"/>
        <end position="153"/>
    </location>
</feature>
<sequence length="200" mass="22035">MPLGLMTKRFVIGRALSPPRSPAQDKLRVHVTPWVSCYQVTWPHRLTRTVIIAACHLESAKSRSRVSPTKFYDQPTANQQLSHKHRPQTNIPASREYTHPRTTLHCTTIHYTPIPHLQLQLQLHSPLQPCQNSPTHPPARCSSRSASSTRSSPCSPPSPPPPSTSISAACASSSFAPSARTRISATSRVFLSSTNCSTRC</sequence>
<dbReference type="RefSeq" id="XP_033677389.1">
    <property type="nucleotide sequence ID" value="XM_033820118.1"/>
</dbReference>
<name>A0A6A6HW26_9PLEO</name>
<dbReference type="EMBL" id="ML987208">
    <property type="protein sequence ID" value="KAF2242385.1"/>
    <property type="molecule type" value="Genomic_DNA"/>
</dbReference>
<accession>A0A6A6HW26</accession>
<evidence type="ECO:0000256" key="1">
    <source>
        <dbReference type="SAM" id="MobiDB-lite"/>
    </source>
</evidence>
<proteinExistence type="predicted"/>
<gene>
    <name evidence="2" type="ORF">BU26DRAFT_160119</name>
</gene>